<accession>A0A1C6T5A6</accession>
<feature type="domain" description="Aminoglycoside phosphotransferase" evidence="9">
    <location>
        <begin position="34"/>
        <end position="234"/>
    </location>
</feature>
<keyword evidence="3" id="KW-0808">Transferase</keyword>
<proteinExistence type="predicted"/>
<dbReference type="Pfam" id="PF01636">
    <property type="entry name" value="APH"/>
    <property type="match status" value="1"/>
</dbReference>
<name>A0A1C6T5A6_9ACTN</name>
<evidence type="ECO:0000256" key="8">
    <source>
        <dbReference type="ARBA" id="ARBA00040505"/>
    </source>
</evidence>
<evidence type="ECO:0000256" key="7">
    <source>
        <dbReference type="ARBA" id="ARBA00038873"/>
    </source>
</evidence>
<dbReference type="GO" id="GO:0005737">
    <property type="term" value="C:cytoplasm"/>
    <property type="evidence" value="ECO:0007669"/>
    <property type="project" value="UniProtKB-SubCell"/>
</dbReference>
<dbReference type="RefSeq" id="WP_091647066.1">
    <property type="nucleotide sequence ID" value="NZ_FMHW01000002.1"/>
</dbReference>
<dbReference type="InterPro" id="IPR002575">
    <property type="entry name" value="Aminoglycoside_PTrfase"/>
</dbReference>
<evidence type="ECO:0000313" key="11">
    <source>
        <dbReference type="Proteomes" id="UP000198959"/>
    </source>
</evidence>
<comment type="function">
    <text evidence="6">Catalyzes the GTP-dependent phosphorylation of 5-hydroxy-L-lysine.</text>
</comment>
<evidence type="ECO:0000256" key="2">
    <source>
        <dbReference type="ARBA" id="ARBA00022490"/>
    </source>
</evidence>
<evidence type="ECO:0000256" key="3">
    <source>
        <dbReference type="ARBA" id="ARBA00022679"/>
    </source>
</evidence>
<organism evidence="10 11">
    <name type="scientific">Micromonospora pallida</name>
    <dbReference type="NCBI Taxonomy" id="145854"/>
    <lineage>
        <taxon>Bacteria</taxon>
        <taxon>Bacillati</taxon>
        <taxon>Actinomycetota</taxon>
        <taxon>Actinomycetes</taxon>
        <taxon>Micromonosporales</taxon>
        <taxon>Micromonosporaceae</taxon>
        <taxon>Micromonospora</taxon>
    </lineage>
</organism>
<keyword evidence="11" id="KW-1185">Reference proteome</keyword>
<evidence type="ECO:0000256" key="1">
    <source>
        <dbReference type="ARBA" id="ARBA00004496"/>
    </source>
</evidence>
<keyword evidence="4 10" id="KW-0418">Kinase</keyword>
<gene>
    <name evidence="10" type="ORF">GA0074692_4520</name>
</gene>
<evidence type="ECO:0000256" key="4">
    <source>
        <dbReference type="ARBA" id="ARBA00022777"/>
    </source>
</evidence>
<dbReference type="InterPro" id="IPR050249">
    <property type="entry name" value="Pseudomonas-type_ThrB"/>
</dbReference>
<sequence length="328" mass="34344">MGDDLGLGGVTVTEIIAGYGVSGVRTVRTTASEADRTCLVEATEGHFVLKISPWPGGGATMQAALLAHVAGHDPELPVPRLLTDTDGRAVTRHGDSAVFVMTKCPGSSLETAVLTGPLVDRIAQVQAGLIAALADLAPAAARVPTEQEWCLDSMLGYAPLAEQHLDTGLGAFVADVVADFRTRVVPVRDGLPHQVLHADFNLSNLLVTGDRVTGVIDFGDAVHAPRVYDVAVTTCYLALALGSLTHPLVDRYVATVTSLVGLDPVEVSLVPALALTRLAMVLVWGREVAARHPERAGYALRYDGLAVALATTVQHESVPVLEYGGTPS</sequence>
<evidence type="ECO:0000313" key="10">
    <source>
        <dbReference type="EMBL" id="SCL37000.1"/>
    </source>
</evidence>
<dbReference type="AlphaFoldDB" id="A0A1C6T5A6"/>
<protein>
    <recommendedName>
        <fullName evidence="8">Hydroxylysine kinase</fullName>
        <ecNumber evidence="7">2.7.1.81</ecNumber>
    </recommendedName>
</protein>
<dbReference type="SUPFAM" id="SSF56112">
    <property type="entry name" value="Protein kinase-like (PK-like)"/>
    <property type="match status" value="1"/>
</dbReference>
<evidence type="ECO:0000256" key="5">
    <source>
        <dbReference type="ARBA" id="ARBA00036820"/>
    </source>
</evidence>
<dbReference type="EC" id="2.7.1.81" evidence="7"/>
<dbReference type="OrthoDB" id="3837844at2"/>
<comment type="catalytic activity">
    <reaction evidence="5">
        <text>(5R)-5-hydroxy-L-lysine + GTP = (5R)-5-phosphooxy-L-lysine + GDP + H(+)</text>
        <dbReference type="Rhea" id="RHEA:19049"/>
        <dbReference type="ChEBI" id="CHEBI:15378"/>
        <dbReference type="ChEBI" id="CHEBI:37565"/>
        <dbReference type="ChEBI" id="CHEBI:57882"/>
        <dbReference type="ChEBI" id="CHEBI:58189"/>
        <dbReference type="ChEBI" id="CHEBI:58357"/>
        <dbReference type="EC" id="2.7.1.81"/>
    </reaction>
</comment>
<dbReference type="PANTHER" id="PTHR21064:SF1">
    <property type="entry name" value="HYDROXYLYSINE KINASE"/>
    <property type="match status" value="1"/>
</dbReference>
<dbReference type="GO" id="GO:0047992">
    <property type="term" value="F:hydroxylysine kinase activity"/>
    <property type="evidence" value="ECO:0007669"/>
    <property type="project" value="UniProtKB-EC"/>
</dbReference>
<dbReference type="STRING" id="145854.GA0074692_4520"/>
<reference evidence="11" key="1">
    <citation type="submission" date="2016-06" db="EMBL/GenBank/DDBJ databases">
        <authorList>
            <person name="Varghese N."/>
            <person name="Submissions Spin"/>
        </authorList>
    </citation>
    <scope>NUCLEOTIDE SEQUENCE [LARGE SCALE GENOMIC DNA]</scope>
    <source>
        <strain evidence="11">DSM 43817</strain>
    </source>
</reference>
<comment type="subcellular location">
    <subcellularLocation>
        <location evidence="1">Cytoplasm</location>
    </subcellularLocation>
</comment>
<dbReference type="InterPro" id="IPR011009">
    <property type="entry name" value="Kinase-like_dom_sf"/>
</dbReference>
<dbReference type="Gene3D" id="3.90.1200.10">
    <property type="match status" value="1"/>
</dbReference>
<evidence type="ECO:0000259" key="9">
    <source>
        <dbReference type="Pfam" id="PF01636"/>
    </source>
</evidence>
<keyword evidence="2" id="KW-0963">Cytoplasm</keyword>
<dbReference type="Proteomes" id="UP000198959">
    <property type="component" value="Unassembled WGS sequence"/>
</dbReference>
<dbReference type="EMBL" id="FMHW01000002">
    <property type="protein sequence ID" value="SCL37000.1"/>
    <property type="molecule type" value="Genomic_DNA"/>
</dbReference>
<dbReference type="PANTHER" id="PTHR21064">
    <property type="entry name" value="AMINOGLYCOSIDE PHOSPHOTRANSFERASE DOMAIN-CONTAINING PROTEIN-RELATED"/>
    <property type="match status" value="1"/>
</dbReference>
<evidence type="ECO:0000256" key="6">
    <source>
        <dbReference type="ARBA" id="ARBA00037368"/>
    </source>
</evidence>